<proteinExistence type="predicted"/>
<keyword evidence="2" id="KW-0732">Signal</keyword>
<evidence type="ECO:0000313" key="3">
    <source>
        <dbReference type="EMBL" id="WIY50843.1"/>
    </source>
</evidence>
<dbReference type="EMBL" id="CP127363">
    <property type="protein sequence ID" value="WIY50843.1"/>
    <property type="molecule type" value="Genomic_DNA"/>
</dbReference>
<sequence length="235" mass="24818">MRYAISAMVLAVLSGCASTAKWQHPARAGEGHDGATMALAECESYAAGRTPMPKLQAYMPAPAPTGYNTTGTVSSYGNVSTFQGNTTPSGGLASGYATGANMGANIANAYAVSAARQREAELTGACMRTQGWIDTSTPEGQEKFRAASAQRQAPKGQATEQSATREWATAVSTFLDTEAARPGGIDYRADAVKQAALDRYVKELANDPKNDHQKMSWFLIEAHKRVLADISSSAK</sequence>
<feature type="chain" id="PRO_5046094727" description="Lipoprotein" evidence="2">
    <location>
        <begin position="20"/>
        <end position="235"/>
    </location>
</feature>
<evidence type="ECO:0000313" key="4">
    <source>
        <dbReference type="Proteomes" id="UP001242732"/>
    </source>
</evidence>
<feature type="signal peptide" evidence="2">
    <location>
        <begin position="1"/>
        <end position="19"/>
    </location>
</feature>
<evidence type="ECO:0008006" key="5">
    <source>
        <dbReference type="Google" id="ProtNLM"/>
    </source>
</evidence>
<accession>A0ABY9AWA5</accession>
<dbReference type="PROSITE" id="PS51257">
    <property type="entry name" value="PROKAR_LIPOPROTEIN"/>
    <property type="match status" value="1"/>
</dbReference>
<keyword evidence="4" id="KW-1185">Reference proteome</keyword>
<evidence type="ECO:0000256" key="2">
    <source>
        <dbReference type="SAM" id="SignalP"/>
    </source>
</evidence>
<dbReference type="Proteomes" id="UP001242732">
    <property type="component" value="Chromosome"/>
</dbReference>
<gene>
    <name evidence="3" type="ORF">QRO08_09860</name>
</gene>
<protein>
    <recommendedName>
        <fullName evidence="5">Lipoprotein</fullName>
    </recommendedName>
</protein>
<reference evidence="3 4" key="1">
    <citation type="submission" date="2023-06" db="EMBL/GenBank/DDBJ databases">
        <authorList>
            <person name="Ham H."/>
            <person name="Park D.S."/>
        </authorList>
    </citation>
    <scope>NUCLEOTIDE SEQUENCE [LARGE SCALE GENOMIC DNA]</scope>
    <source>
        <strain evidence="3 4">KACC 17005</strain>
    </source>
</reference>
<evidence type="ECO:0000256" key="1">
    <source>
        <dbReference type="SAM" id="MobiDB-lite"/>
    </source>
</evidence>
<name>A0ABY9AWA5_PARCI</name>
<dbReference type="RefSeq" id="WP_011795493.1">
    <property type="nucleotide sequence ID" value="NZ_CP023687.1"/>
</dbReference>
<organism evidence="3 4">
    <name type="scientific">Paracidovorax citrulli</name>
    <name type="common">Acidovorax citrulli</name>
    <dbReference type="NCBI Taxonomy" id="80869"/>
    <lineage>
        <taxon>Bacteria</taxon>
        <taxon>Pseudomonadati</taxon>
        <taxon>Pseudomonadota</taxon>
        <taxon>Betaproteobacteria</taxon>
        <taxon>Burkholderiales</taxon>
        <taxon>Comamonadaceae</taxon>
        <taxon>Paracidovorax</taxon>
    </lineage>
</organism>
<feature type="region of interest" description="Disordered" evidence="1">
    <location>
        <begin position="132"/>
        <end position="163"/>
    </location>
</feature>